<dbReference type="InterPro" id="IPR000843">
    <property type="entry name" value="HTH_LacI"/>
</dbReference>
<dbReference type="Pfam" id="PF00356">
    <property type="entry name" value="LacI"/>
    <property type="match status" value="1"/>
</dbReference>
<evidence type="ECO:0000313" key="5">
    <source>
        <dbReference type="EMBL" id="MXP64970.1"/>
    </source>
</evidence>
<dbReference type="Pfam" id="PF13377">
    <property type="entry name" value="Peripla_BP_3"/>
    <property type="match status" value="1"/>
</dbReference>
<dbReference type="PROSITE" id="PS50932">
    <property type="entry name" value="HTH_LACI_2"/>
    <property type="match status" value="1"/>
</dbReference>
<proteinExistence type="predicted"/>
<dbReference type="OrthoDB" id="9784962at2"/>
<dbReference type="SUPFAM" id="SSF47413">
    <property type="entry name" value="lambda repressor-like DNA-binding domains"/>
    <property type="match status" value="1"/>
</dbReference>
<evidence type="ECO:0000313" key="6">
    <source>
        <dbReference type="Proteomes" id="UP000460715"/>
    </source>
</evidence>
<dbReference type="GO" id="GO:0003700">
    <property type="term" value="F:DNA-binding transcription factor activity"/>
    <property type="evidence" value="ECO:0007669"/>
    <property type="project" value="TreeGrafter"/>
</dbReference>
<dbReference type="SUPFAM" id="SSF53822">
    <property type="entry name" value="Periplasmic binding protein-like I"/>
    <property type="match status" value="1"/>
</dbReference>
<evidence type="ECO:0000256" key="2">
    <source>
        <dbReference type="ARBA" id="ARBA00023125"/>
    </source>
</evidence>
<protein>
    <submittedName>
        <fullName evidence="5">LacI family transcriptional regulator</fullName>
    </submittedName>
</protein>
<dbReference type="CDD" id="cd06278">
    <property type="entry name" value="PBP1_LacI-like"/>
    <property type="match status" value="1"/>
</dbReference>
<name>A0A845BFV3_9PROT</name>
<dbReference type="AlphaFoldDB" id="A0A845BFV3"/>
<organism evidence="5 6">
    <name type="scientific">Teichococcus coralli</name>
    <dbReference type="NCBI Taxonomy" id="2545983"/>
    <lineage>
        <taxon>Bacteria</taxon>
        <taxon>Pseudomonadati</taxon>
        <taxon>Pseudomonadota</taxon>
        <taxon>Alphaproteobacteria</taxon>
        <taxon>Acetobacterales</taxon>
        <taxon>Roseomonadaceae</taxon>
        <taxon>Roseomonas</taxon>
    </lineage>
</organism>
<dbReference type="EMBL" id="SNVJ01000016">
    <property type="protein sequence ID" value="MXP64970.1"/>
    <property type="molecule type" value="Genomic_DNA"/>
</dbReference>
<gene>
    <name evidence="5" type="ORF">E0493_16600</name>
</gene>
<keyword evidence="1" id="KW-0805">Transcription regulation</keyword>
<dbReference type="Proteomes" id="UP000460715">
    <property type="component" value="Unassembled WGS sequence"/>
</dbReference>
<dbReference type="GO" id="GO:0000976">
    <property type="term" value="F:transcription cis-regulatory region binding"/>
    <property type="evidence" value="ECO:0007669"/>
    <property type="project" value="TreeGrafter"/>
</dbReference>
<dbReference type="Gene3D" id="1.10.260.40">
    <property type="entry name" value="lambda repressor-like DNA-binding domains"/>
    <property type="match status" value="1"/>
</dbReference>
<dbReference type="InterPro" id="IPR028082">
    <property type="entry name" value="Peripla_BP_I"/>
</dbReference>
<dbReference type="RefSeq" id="WP_160938379.1">
    <property type="nucleotide sequence ID" value="NZ_SNVJ01000016.1"/>
</dbReference>
<reference evidence="5 6" key="1">
    <citation type="submission" date="2019-03" db="EMBL/GenBank/DDBJ databases">
        <title>Roseomonas sp. a novel Roseomonas species isolated from Sea whip Gorgonian.</title>
        <authorList>
            <person name="Li F."/>
            <person name="Pan X."/>
            <person name="Huang S."/>
            <person name="Li Z."/>
            <person name="Meng B."/>
        </authorList>
    </citation>
    <scope>NUCLEOTIDE SEQUENCE [LARGE SCALE GENOMIC DNA]</scope>
    <source>
        <strain evidence="5 6">M0104</strain>
    </source>
</reference>
<evidence type="ECO:0000259" key="4">
    <source>
        <dbReference type="PROSITE" id="PS50932"/>
    </source>
</evidence>
<evidence type="ECO:0000256" key="3">
    <source>
        <dbReference type="ARBA" id="ARBA00023163"/>
    </source>
</evidence>
<sequence length="346" mass="36531">MPSSDLAAPARDRVTVVTIARRAGVASSTVSRALNGDPRISAATRERIAAIAVELGYMPDALARTLSGGRSGLIGLVLGPVENPFYVAMLEEVVAQAAARGLRPLILHLGAQAIEAETMRALQQYRVDGCLVTSARLSSDIADLCGRRGVPVVMLNRVTRLRASSVSCDNLGGAAEMARFLLGQGHRRFALVGADTASSTALEREQGFSQALAAAGLQPLRLSGGNSSWLGGYAAGERMAALPPAERPDAVFAVSDIMALGVMDALRRHGLRVPEDVSVAGFDDIAESARPTYALTTVSQPLVPMVRRGLDLLLARIQEPDLPDEVTLLRGRLTLRASTRERPPAA</sequence>
<dbReference type="PANTHER" id="PTHR30146:SF153">
    <property type="entry name" value="LACTOSE OPERON REPRESSOR"/>
    <property type="match status" value="1"/>
</dbReference>
<keyword evidence="2" id="KW-0238">DNA-binding</keyword>
<dbReference type="CDD" id="cd01392">
    <property type="entry name" value="HTH_LacI"/>
    <property type="match status" value="1"/>
</dbReference>
<feature type="domain" description="HTH lacI-type" evidence="4">
    <location>
        <begin position="14"/>
        <end position="68"/>
    </location>
</feature>
<keyword evidence="6" id="KW-1185">Reference proteome</keyword>
<dbReference type="InterPro" id="IPR010982">
    <property type="entry name" value="Lambda_DNA-bd_dom_sf"/>
</dbReference>
<comment type="caution">
    <text evidence="5">The sequence shown here is derived from an EMBL/GenBank/DDBJ whole genome shotgun (WGS) entry which is preliminary data.</text>
</comment>
<dbReference type="InterPro" id="IPR046335">
    <property type="entry name" value="LacI/GalR-like_sensor"/>
</dbReference>
<dbReference type="SMART" id="SM00354">
    <property type="entry name" value="HTH_LACI"/>
    <property type="match status" value="1"/>
</dbReference>
<dbReference type="PANTHER" id="PTHR30146">
    <property type="entry name" value="LACI-RELATED TRANSCRIPTIONAL REPRESSOR"/>
    <property type="match status" value="1"/>
</dbReference>
<keyword evidence="3" id="KW-0804">Transcription</keyword>
<accession>A0A845BFV3</accession>
<dbReference type="Gene3D" id="3.40.50.2300">
    <property type="match status" value="2"/>
</dbReference>
<evidence type="ECO:0000256" key="1">
    <source>
        <dbReference type="ARBA" id="ARBA00023015"/>
    </source>
</evidence>